<accession>F2NID9</accession>
<gene>
    <name evidence="1" type="ordered locus">Desac_2523</name>
</gene>
<dbReference type="Proteomes" id="UP000000483">
    <property type="component" value="Chromosome"/>
</dbReference>
<dbReference type="AlphaFoldDB" id="F2NID9"/>
<evidence type="ECO:0000313" key="2">
    <source>
        <dbReference type="Proteomes" id="UP000000483"/>
    </source>
</evidence>
<evidence type="ECO:0000313" key="1">
    <source>
        <dbReference type="EMBL" id="AEB10341.1"/>
    </source>
</evidence>
<keyword evidence="2" id="KW-1185">Reference proteome</keyword>
<protein>
    <submittedName>
        <fullName evidence="1">Uncharacterized protein</fullName>
    </submittedName>
</protein>
<dbReference type="RefSeq" id="WP_013707450.1">
    <property type="nucleotide sequence ID" value="NC_015388.1"/>
</dbReference>
<name>F2NID9_DESAR</name>
<reference evidence="2" key="2">
    <citation type="submission" date="2011-03" db="EMBL/GenBank/DDBJ databases">
        <title>The complete genome of Desulfobacca acetoxidans DSM 11109.</title>
        <authorList>
            <consortium name="US DOE Joint Genome Institute (JGI-PGF)"/>
            <person name="Lucas S."/>
            <person name="Copeland A."/>
            <person name="Lapidus A."/>
            <person name="Bruce D."/>
            <person name="Goodwin L."/>
            <person name="Pitluck S."/>
            <person name="Peters L."/>
            <person name="Kyrpides N."/>
            <person name="Mavromatis K."/>
            <person name="Ivanova N."/>
            <person name="Ovchinnikova G."/>
            <person name="Teshima H."/>
            <person name="Detter J.C."/>
            <person name="Han C."/>
            <person name="Land M."/>
            <person name="Hauser L."/>
            <person name="Markowitz V."/>
            <person name="Cheng J.-F."/>
            <person name="Hugenholtz P."/>
            <person name="Woyke T."/>
            <person name="Wu D."/>
            <person name="Spring S."/>
            <person name="Schueler E."/>
            <person name="Brambilla E."/>
            <person name="Klenk H.-P."/>
            <person name="Eisen J.A."/>
        </authorList>
    </citation>
    <scope>NUCLEOTIDE SEQUENCE [LARGE SCALE GENOMIC DNA]</scope>
    <source>
        <strain evidence="2">ATCC 700848 / DSM 11109 / ASRB2</strain>
    </source>
</reference>
<reference evidence="1 2" key="1">
    <citation type="journal article" date="2011" name="Stand. Genomic Sci.">
        <title>Complete genome sequence of the acetate-degrading sulfate reducer Desulfobacca acetoxidans type strain (ASRB2).</title>
        <authorList>
            <person name="Goker M."/>
            <person name="Teshima H."/>
            <person name="Lapidus A."/>
            <person name="Nolan M."/>
            <person name="Lucas S."/>
            <person name="Hammon N."/>
            <person name="Deshpande S."/>
            <person name="Cheng J.F."/>
            <person name="Tapia R."/>
            <person name="Han C."/>
            <person name="Goodwin L."/>
            <person name="Pitluck S."/>
            <person name="Huntemann M."/>
            <person name="Liolios K."/>
            <person name="Ivanova N."/>
            <person name="Pagani I."/>
            <person name="Mavromatis K."/>
            <person name="Ovchinikova G."/>
            <person name="Pati A."/>
            <person name="Chen A."/>
            <person name="Palaniappan K."/>
            <person name="Land M."/>
            <person name="Hauser L."/>
            <person name="Brambilla E.M."/>
            <person name="Rohde M."/>
            <person name="Spring S."/>
            <person name="Detter J.C."/>
            <person name="Woyke T."/>
            <person name="Bristow J."/>
            <person name="Eisen J.A."/>
            <person name="Markowitz V."/>
            <person name="Hugenholtz P."/>
            <person name="Kyrpides N.C."/>
            <person name="Klenk H.P."/>
        </authorList>
    </citation>
    <scope>NUCLEOTIDE SEQUENCE [LARGE SCALE GENOMIC DNA]</scope>
    <source>
        <strain evidence="2">ATCC 700848 / DSM 11109 / ASRB2</strain>
    </source>
</reference>
<dbReference type="HOGENOM" id="CLU_3079104_0_0_7"/>
<dbReference type="EMBL" id="CP002629">
    <property type="protein sequence ID" value="AEB10341.1"/>
    <property type="molecule type" value="Genomic_DNA"/>
</dbReference>
<organism evidence="1 2">
    <name type="scientific">Desulfobacca acetoxidans (strain ATCC 700848 / DSM 11109 / ASRB2)</name>
    <dbReference type="NCBI Taxonomy" id="880072"/>
    <lineage>
        <taxon>Bacteria</taxon>
        <taxon>Pseudomonadati</taxon>
        <taxon>Thermodesulfobacteriota</taxon>
        <taxon>Desulfobaccia</taxon>
        <taxon>Desulfobaccales</taxon>
        <taxon>Desulfobaccaceae</taxon>
        <taxon>Desulfobacca</taxon>
    </lineage>
</organism>
<proteinExistence type="predicted"/>
<dbReference type="KEGG" id="dao:Desac_2523"/>
<sequence length="52" mass="5872">MAERTLKFTDAEQQQIEAIVIDKDKDEALRYLVSLLDRLKVSEGHACGPKVV</sequence>